<keyword evidence="4" id="KW-0732">Signal</keyword>
<dbReference type="RefSeq" id="XP_007936925.1">
    <property type="nucleotide sequence ID" value="XM_007938734.2"/>
</dbReference>
<dbReference type="GeneID" id="103195223"/>
<comment type="similarity">
    <text evidence="18">Belongs to the ligand-gated ion channel (TC 1.A.9) family.</text>
</comment>
<dbReference type="Pfam" id="PF02931">
    <property type="entry name" value="Neur_chan_LBD"/>
    <property type="match status" value="1"/>
</dbReference>
<gene>
    <name evidence="22" type="primary">CHRNA2</name>
</gene>
<dbReference type="InterPro" id="IPR006202">
    <property type="entry name" value="Neur_chan_lig-bd"/>
</dbReference>
<keyword evidence="6" id="KW-0770">Synapse</keyword>
<keyword evidence="12" id="KW-1071">Ligand-gated ion channel</keyword>
<keyword evidence="2" id="KW-1003">Cell membrane</keyword>
<evidence type="ECO:0000256" key="9">
    <source>
        <dbReference type="ARBA" id="ARBA00023157"/>
    </source>
</evidence>
<feature type="domain" description="Neurotransmitter-gated ion-channel ligand-binding" evidence="19">
    <location>
        <begin position="2"/>
        <end position="161"/>
    </location>
</feature>
<evidence type="ECO:0000256" key="8">
    <source>
        <dbReference type="ARBA" id="ARBA00023136"/>
    </source>
</evidence>
<dbReference type="OrthoDB" id="5975154at2759"/>
<dbReference type="GO" id="GO:0004888">
    <property type="term" value="F:transmembrane signaling receptor activity"/>
    <property type="evidence" value="ECO:0007669"/>
    <property type="project" value="InterPro"/>
</dbReference>
<evidence type="ECO:0000259" key="20">
    <source>
        <dbReference type="Pfam" id="PF02932"/>
    </source>
</evidence>
<dbReference type="PANTHER" id="PTHR18945">
    <property type="entry name" value="NEUROTRANSMITTER GATED ION CHANNEL"/>
    <property type="match status" value="1"/>
</dbReference>
<dbReference type="InterPro" id="IPR006029">
    <property type="entry name" value="Neurotrans-gated_channel_TM"/>
</dbReference>
<protein>
    <submittedName>
        <fullName evidence="22">Neuronal acetylcholine receptor subunit alpha-2</fullName>
    </submittedName>
</protein>
<sequence>MMTTNVWLKQEWSDYKLRWNPADFGNITSLRVPSEMIWIPDLVLYNNADGEFAVTHMTKAHLFSTGIVHWVPPAIYKSSCSIDVTFFPFDQQNCKMKFGSWTYDKAKIDLEQMEQTVDLKDYWESGEWAIINATGTYNSKKYDCCAEIYPDVTYYFVIRRLPLFYTINLIIPCLFISCLTILVFYLPSDCGEKITLCISVLLSLTVFLLLITEIIPSTSLVIPLIGEYLLFTMIFVTLSIVITVFVLNVHHRSPSTHNMPHWVRVAFLGCVPQWLLMNRPLPPLELRDHPGLKLSPSFHWLETNLDTEEREEEEEDEDQWVCAGHSPPSMGALCSHDGLHPGSSGAKAEAPVQESGLLLSPSMQKALEGVHYIADHLRSEDADFSVKEDWKYVAMVIDRIFLWLFIIVCVLGTIGLFLPPFLAGMI</sequence>
<evidence type="ECO:0000256" key="7">
    <source>
        <dbReference type="ARBA" id="ARBA00023065"/>
    </source>
</evidence>
<dbReference type="FunFam" id="1.20.58.390:FF:000014">
    <property type="entry name" value="Neuronal nicotinic acetylcholine receptor alpha4 subunit"/>
    <property type="match status" value="1"/>
</dbReference>
<evidence type="ECO:0000256" key="16">
    <source>
        <dbReference type="ARBA" id="ARBA00036239"/>
    </source>
</evidence>
<dbReference type="CDD" id="cd19064">
    <property type="entry name" value="LGIC_TM_nAChR"/>
    <property type="match status" value="1"/>
</dbReference>
<evidence type="ECO:0000313" key="21">
    <source>
        <dbReference type="Proteomes" id="UP000694850"/>
    </source>
</evidence>
<evidence type="ECO:0000259" key="19">
    <source>
        <dbReference type="Pfam" id="PF02931"/>
    </source>
</evidence>
<dbReference type="InterPro" id="IPR036719">
    <property type="entry name" value="Neuro-gated_channel_TM_sf"/>
</dbReference>
<dbReference type="CTD" id="1135"/>
<organism evidence="21 22">
    <name type="scientific">Orycteropus afer afer</name>
    <dbReference type="NCBI Taxonomy" id="1230840"/>
    <lineage>
        <taxon>Eukaryota</taxon>
        <taxon>Metazoa</taxon>
        <taxon>Chordata</taxon>
        <taxon>Craniata</taxon>
        <taxon>Vertebrata</taxon>
        <taxon>Euteleostomi</taxon>
        <taxon>Mammalia</taxon>
        <taxon>Eutheria</taxon>
        <taxon>Afrotheria</taxon>
        <taxon>Tubulidentata</taxon>
        <taxon>Orycteropodidae</taxon>
        <taxon>Orycteropus</taxon>
    </lineage>
</organism>
<evidence type="ECO:0000256" key="3">
    <source>
        <dbReference type="ARBA" id="ARBA00022692"/>
    </source>
</evidence>
<accession>A0A8B6ZMK0</accession>
<evidence type="ECO:0000256" key="4">
    <source>
        <dbReference type="ARBA" id="ARBA00022729"/>
    </source>
</evidence>
<name>A0A8B6ZMK0_ORYAF</name>
<feature type="transmembrane region" description="Helical" evidence="18">
    <location>
        <begin position="163"/>
        <end position="187"/>
    </location>
</feature>
<keyword evidence="10 22" id="KW-0675">Receptor</keyword>
<evidence type="ECO:0000256" key="5">
    <source>
        <dbReference type="ARBA" id="ARBA00022989"/>
    </source>
</evidence>
<feature type="transmembrane region" description="Helical" evidence="18">
    <location>
        <begin position="400"/>
        <end position="422"/>
    </location>
</feature>
<proteinExistence type="inferred from homology"/>
<dbReference type="FunFam" id="2.70.170.10:FF:000005">
    <property type="entry name" value="Neuronal nicotinic acetylcholine receptor alpha4 subunit"/>
    <property type="match status" value="1"/>
</dbReference>
<dbReference type="Gene3D" id="1.20.58.390">
    <property type="entry name" value="Neurotransmitter-gated ion-channel transmembrane domain"/>
    <property type="match status" value="2"/>
</dbReference>
<evidence type="ECO:0000313" key="22">
    <source>
        <dbReference type="RefSeq" id="XP_007936925.1"/>
    </source>
</evidence>
<evidence type="ECO:0000256" key="13">
    <source>
        <dbReference type="ARBA" id="ARBA00023303"/>
    </source>
</evidence>
<keyword evidence="11" id="KW-0325">Glycoprotein</keyword>
<evidence type="ECO:0000256" key="11">
    <source>
        <dbReference type="ARBA" id="ARBA00023180"/>
    </source>
</evidence>
<keyword evidence="7 18" id="KW-0406">Ion transport</keyword>
<keyword evidence="13 18" id="KW-0407">Ion channel</keyword>
<dbReference type="Pfam" id="PF02932">
    <property type="entry name" value="Neur_chan_memb"/>
    <property type="match status" value="1"/>
</dbReference>
<dbReference type="SUPFAM" id="SSF63712">
    <property type="entry name" value="Nicotinic receptor ligand binding domain-like"/>
    <property type="match status" value="1"/>
</dbReference>
<feature type="transmembrane region" description="Helical" evidence="18">
    <location>
        <begin position="228"/>
        <end position="247"/>
    </location>
</feature>
<dbReference type="InterPro" id="IPR018000">
    <property type="entry name" value="Neurotransmitter_ion_chnl_CS"/>
</dbReference>
<dbReference type="FunFam" id="1.20.58.390:FF:000001">
    <property type="entry name" value="Neuronal nicotinic acetylcholine receptor subunit 3"/>
    <property type="match status" value="1"/>
</dbReference>
<dbReference type="PRINTS" id="PR00254">
    <property type="entry name" value="NICOTINICR"/>
</dbReference>
<keyword evidence="5 18" id="KW-1133">Transmembrane helix</keyword>
<dbReference type="InterPro" id="IPR006201">
    <property type="entry name" value="Neur_channel"/>
</dbReference>
<keyword evidence="21" id="KW-1185">Reference proteome</keyword>
<dbReference type="PRINTS" id="PR00252">
    <property type="entry name" value="NRIONCHANNEL"/>
</dbReference>
<dbReference type="InterPro" id="IPR002394">
    <property type="entry name" value="Nicotinic_acetylcholine_rcpt"/>
</dbReference>
<dbReference type="Proteomes" id="UP000694850">
    <property type="component" value="Unplaced"/>
</dbReference>
<comment type="catalytic activity">
    <reaction evidence="15">
        <text>K(+)(in) = K(+)(out)</text>
        <dbReference type="Rhea" id="RHEA:29463"/>
        <dbReference type="ChEBI" id="CHEBI:29103"/>
    </reaction>
</comment>
<dbReference type="GO" id="GO:0045211">
    <property type="term" value="C:postsynaptic membrane"/>
    <property type="evidence" value="ECO:0007669"/>
    <property type="project" value="InterPro"/>
</dbReference>
<dbReference type="AlphaFoldDB" id="A0A8B6ZMK0"/>
<dbReference type="InterPro" id="IPR036734">
    <property type="entry name" value="Neur_chan_lig-bd_sf"/>
</dbReference>
<comment type="catalytic activity">
    <reaction evidence="17">
        <text>Ca(2+)(in) = Ca(2+)(out)</text>
        <dbReference type="Rhea" id="RHEA:29671"/>
        <dbReference type="ChEBI" id="CHEBI:29108"/>
    </reaction>
</comment>
<keyword evidence="3 18" id="KW-0812">Transmembrane</keyword>
<evidence type="ECO:0000256" key="18">
    <source>
        <dbReference type="RuleBase" id="RU000687"/>
    </source>
</evidence>
<dbReference type="Gene3D" id="2.70.170.10">
    <property type="entry name" value="Neurotransmitter-gated ion-channel ligand-binding domain"/>
    <property type="match status" value="1"/>
</dbReference>
<evidence type="ECO:0000256" key="1">
    <source>
        <dbReference type="ARBA" id="ARBA00022448"/>
    </source>
</evidence>
<comment type="subcellular location">
    <subcellularLocation>
        <location evidence="14">Synaptic cell membrane</location>
        <topology evidence="14">Multi-pass membrane protein</topology>
    </subcellularLocation>
</comment>
<feature type="transmembrane region" description="Helical" evidence="18">
    <location>
        <begin position="193"/>
        <end position="216"/>
    </location>
</feature>
<evidence type="ECO:0000256" key="15">
    <source>
        <dbReference type="ARBA" id="ARBA00034430"/>
    </source>
</evidence>
<evidence type="ECO:0000256" key="12">
    <source>
        <dbReference type="ARBA" id="ARBA00023286"/>
    </source>
</evidence>
<evidence type="ECO:0000256" key="2">
    <source>
        <dbReference type="ARBA" id="ARBA00022475"/>
    </source>
</evidence>
<feature type="domain" description="Neurotransmitter-gated ion-channel transmembrane" evidence="20">
    <location>
        <begin position="169"/>
        <end position="417"/>
    </location>
</feature>
<evidence type="ECO:0000256" key="10">
    <source>
        <dbReference type="ARBA" id="ARBA00023170"/>
    </source>
</evidence>
<evidence type="ECO:0000256" key="6">
    <source>
        <dbReference type="ARBA" id="ARBA00023018"/>
    </source>
</evidence>
<dbReference type="NCBIfam" id="TIGR00860">
    <property type="entry name" value="LIC"/>
    <property type="match status" value="1"/>
</dbReference>
<keyword evidence="1 18" id="KW-0813">Transport</keyword>
<dbReference type="PROSITE" id="PS00236">
    <property type="entry name" value="NEUROTR_ION_CHANNEL"/>
    <property type="match status" value="1"/>
</dbReference>
<evidence type="ECO:0000256" key="14">
    <source>
        <dbReference type="ARBA" id="ARBA00034099"/>
    </source>
</evidence>
<keyword evidence="8 18" id="KW-0472">Membrane</keyword>
<dbReference type="GO" id="GO:0022848">
    <property type="term" value="F:acetylcholine-gated monoatomic cation-selective channel activity"/>
    <property type="evidence" value="ECO:0007669"/>
    <property type="project" value="InterPro"/>
</dbReference>
<keyword evidence="9" id="KW-1015">Disulfide bond</keyword>
<dbReference type="InterPro" id="IPR038050">
    <property type="entry name" value="Neuro_actylchol_rec"/>
</dbReference>
<dbReference type="SUPFAM" id="SSF90112">
    <property type="entry name" value="Neurotransmitter-gated ion-channel transmembrane pore"/>
    <property type="match status" value="1"/>
</dbReference>
<reference evidence="22" key="1">
    <citation type="submission" date="2025-08" db="UniProtKB">
        <authorList>
            <consortium name="RefSeq"/>
        </authorList>
    </citation>
    <scope>IDENTIFICATION</scope>
</reference>
<comment type="catalytic activity">
    <reaction evidence="16">
        <text>Na(+)(in) = Na(+)(out)</text>
        <dbReference type="Rhea" id="RHEA:34963"/>
        <dbReference type="ChEBI" id="CHEBI:29101"/>
    </reaction>
</comment>
<evidence type="ECO:0000256" key="17">
    <source>
        <dbReference type="ARBA" id="ARBA00036634"/>
    </source>
</evidence>